<proteinExistence type="inferred from homology"/>
<dbReference type="GO" id="GO:0005524">
    <property type="term" value="F:ATP binding"/>
    <property type="evidence" value="ECO:0007669"/>
    <property type="project" value="UniProtKB-UniRule"/>
</dbReference>
<feature type="compositionally biased region" description="Basic and acidic residues" evidence="12">
    <location>
        <begin position="636"/>
        <end position="645"/>
    </location>
</feature>
<evidence type="ECO:0000256" key="7">
    <source>
        <dbReference type="ARBA" id="ARBA00023175"/>
    </source>
</evidence>
<feature type="region of interest" description="Disordered" evidence="12">
    <location>
        <begin position="629"/>
        <end position="651"/>
    </location>
</feature>
<dbReference type="InterPro" id="IPR019821">
    <property type="entry name" value="Kinesin_motor_CS"/>
</dbReference>
<accession>A0A1R2C1T6</accession>
<dbReference type="GO" id="GO:0005874">
    <property type="term" value="C:microtubule"/>
    <property type="evidence" value="ECO:0007669"/>
    <property type="project" value="UniProtKB-KW"/>
</dbReference>
<feature type="coiled-coil region" evidence="11">
    <location>
        <begin position="576"/>
        <end position="603"/>
    </location>
</feature>
<organism evidence="15 16">
    <name type="scientific">Stentor coeruleus</name>
    <dbReference type="NCBI Taxonomy" id="5963"/>
    <lineage>
        <taxon>Eukaryota</taxon>
        <taxon>Sar</taxon>
        <taxon>Alveolata</taxon>
        <taxon>Ciliophora</taxon>
        <taxon>Postciliodesmatophora</taxon>
        <taxon>Heterotrichea</taxon>
        <taxon>Heterotrichida</taxon>
        <taxon>Stentoridae</taxon>
        <taxon>Stentor</taxon>
    </lineage>
</organism>
<evidence type="ECO:0000256" key="4">
    <source>
        <dbReference type="ARBA" id="ARBA00022741"/>
    </source>
</evidence>
<dbReference type="Pfam" id="PF00225">
    <property type="entry name" value="Kinesin"/>
    <property type="match status" value="1"/>
</dbReference>
<dbReference type="Proteomes" id="UP000187209">
    <property type="component" value="Unassembled WGS sequence"/>
</dbReference>
<evidence type="ECO:0000313" key="16">
    <source>
        <dbReference type="Proteomes" id="UP000187209"/>
    </source>
</evidence>
<evidence type="ECO:0008006" key="17">
    <source>
        <dbReference type="Google" id="ProtNLM"/>
    </source>
</evidence>
<keyword evidence="5 10" id="KW-0067">ATP-binding</keyword>
<reference evidence="15 16" key="1">
    <citation type="submission" date="2016-11" db="EMBL/GenBank/DDBJ databases">
        <title>The macronuclear genome of Stentor coeruleus: a giant cell with tiny introns.</title>
        <authorList>
            <person name="Slabodnick M."/>
            <person name="Ruby J.G."/>
            <person name="Reiff S.B."/>
            <person name="Swart E.C."/>
            <person name="Gosai S."/>
            <person name="Prabakaran S."/>
            <person name="Witkowska E."/>
            <person name="Larue G.E."/>
            <person name="Fisher S."/>
            <person name="Freeman R.M."/>
            <person name="Gunawardena J."/>
            <person name="Chu W."/>
            <person name="Stover N.A."/>
            <person name="Gregory B.D."/>
            <person name="Nowacki M."/>
            <person name="Derisi J."/>
            <person name="Roy S.W."/>
            <person name="Marshall W.F."/>
            <person name="Sood P."/>
        </authorList>
    </citation>
    <scope>NUCLEOTIDE SEQUENCE [LARGE SCALE GENOMIC DNA]</scope>
    <source>
        <strain evidence="15">WM001</strain>
    </source>
</reference>
<evidence type="ECO:0000256" key="2">
    <source>
        <dbReference type="ARBA" id="ARBA00022490"/>
    </source>
</evidence>
<dbReference type="Gene3D" id="3.40.850.10">
    <property type="entry name" value="Kinesin motor domain"/>
    <property type="match status" value="1"/>
</dbReference>
<feature type="coiled-coil region" evidence="11">
    <location>
        <begin position="475"/>
        <end position="525"/>
    </location>
</feature>
<gene>
    <name evidence="15" type="ORF">SteCoe_16220</name>
</gene>
<evidence type="ECO:0000256" key="9">
    <source>
        <dbReference type="ARBA" id="ARBA00034488"/>
    </source>
</evidence>
<dbReference type="InterPro" id="IPR044986">
    <property type="entry name" value="KIF15/KIN-12"/>
</dbReference>
<comment type="similarity">
    <text evidence="9">Belongs to the TRAFAC class myosin-kinesin ATPase superfamily. Kinesin family. KIN-12 subfamily.</text>
</comment>
<feature type="coiled-coil region" evidence="11">
    <location>
        <begin position="1519"/>
        <end position="1847"/>
    </location>
</feature>
<name>A0A1R2C1T6_9CILI</name>
<dbReference type="GO" id="GO:0005085">
    <property type="term" value="F:guanyl-nucleotide exchange factor activity"/>
    <property type="evidence" value="ECO:0007669"/>
    <property type="project" value="InterPro"/>
</dbReference>
<protein>
    <recommendedName>
        <fullName evidence="17">Kinesin motor domain-containing protein</fullName>
    </recommendedName>
</protein>
<dbReference type="PROSITE" id="PS50010">
    <property type="entry name" value="DH_2"/>
    <property type="match status" value="1"/>
</dbReference>
<comment type="subcellular location">
    <subcellularLocation>
        <location evidence="1">Cytoplasm</location>
        <location evidence="1">Cytoskeleton</location>
        <location evidence="1">Spindle</location>
    </subcellularLocation>
</comment>
<evidence type="ECO:0000256" key="1">
    <source>
        <dbReference type="ARBA" id="ARBA00004186"/>
    </source>
</evidence>
<dbReference type="GO" id="GO:0000278">
    <property type="term" value="P:mitotic cell cycle"/>
    <property type="evidence" value="ECO:0007669"/>
    <property type="project" value="UniProtKB-ARBA"/>
</dbReference>
<keyword evidence="2" id="KW-0963">Cytoplasm</keyword>
<evidence type="ECO:0000259" key="14">
    <source>
        <dbReference type="PROSITE" id="PS50067"/>
    </source>
</evidence>
<dbReference type="GO" id="GO:0007018">
    <property type="term" value="P:microtubule-based movement"/>
    <property type="evidence" value="ECO:0007669"/>
    <property type="project" value="InterPro"/>
</dbReference>
<sequence length="1936" mass="223608">MSDFKDNVRVALRIRPLNAKESNENATKCVSIVESKTILLDTKPEAKSFTYDFVAGEDISQDSIFEMVGKPITTSCIKGYNGTIFAYGQTGAGKTFTIQGAGYEEYSSSSKCNYHLRGILPRCFEYLFSSIADEVSKNNAQYLIKCSYLEIYQENINDLLDQNPRSLQLREDMKKGVYVEGLIEETVRNAMETYNLLNIGAQNRHVSSTSMNKESSRSHSVFTMIIESKSSIDGLVNFKTSRFHLIDLAGSERQKATDCAGERLKEAGMINKSLSALGNVINSLVDISEGKSRHVHYRDSKLTFLLKDSLGGNSKTFIIANISPAVSAFAETLSTLKFAQRAKMIKNTAVVNEDVSGTVNLLKYEIKKLKDELQNQKTNTEFTGTCPKCSLLSNRSIELYDLLDNTKELEFLIEKNTKIRVNSEKQLETVINDKEKQIKALKSALAKVESKANNDKMVLKFRDATIAKLQVGVECDETENLKKENLLLREQLENNPVAAQLFVENEKLKAQCENLKKECKWEAESCYGRLRDGQDYAERLSVLVKNSAIEKEKIMQMVDGMIKENDKLKSLLGKNESEIETKVKILENEKEALITRVRGLLKRSKSSSSLEEEENLLKSAERIEEFFRTSLSPTKSPDRSPEKLELPSQGEVEELQKQIEELNEKVMNSNNKIKKLEEELTQKNEENTFLKDKSESKDNTLNQALQEVENLTDSCEYLKSTIEKLQAEIKDKNDLLIVSENTTKRLETQISELLSSLNSADNTQECENLTKKIEELEKTKEKLSKKHANLAKNFSELENLYKIAKEQEAVEKENVRELYTKLGNTMEELEEFKDREQGIYEKIEIAEEEKLKIIEKMQRTEEKYKKFKQVSKELEKEKAQVEERVEVIKKEFDEKMMKNTQEIKDKENELKELIKVERGKSEENMKLNKENAQIKEKICELKEENDLKTKENNDKTKINENLFKELADTKEKHNKTLEENTKLNIKVENLEKEAIEKAQKVAEILEKANKLKDQYAETYTKLSQVSENNSQLEAKIQKYEEKEHEKNEILEKLGKVSIAASEAGVSLSTLTEFSDNYQKLAEKNAKLERRLKRSEKSLKKNEDKIAEISLELGKKTEIVGKLEKNLGEIKDNEKKLEEENLELKELFENSERVCKDLKNEIALLEEQIQNGKTKHKNVNAANEKIIQDLQNEKKGLQSMIFSNSAIIQSLHEKILEEENKIKQLTAYKSESYSIISEKQKNINTLQAKLQEEIDAKDELLISKNSLENTLKTNEDYIKDLNNSLENERQSNEENILKRLEAEKFSKIQEDQIQDLKSKLENEGKKHADLLKKIKEVEEIAEKSQAGYKEMWGQVRKTDELKERVMELEEIIRKMKTNYHNILKNLEIINNQEPQEDTEDIDEVVSKIENCIKTYSISNAQSSEAKDQLYEISSMFSINTNEPGSFVNTLSFVKKELEETSKQLSATQDLLQMEKKRTEILTKESEIIRGKLIKVQQEHAKELKVLQETISKQDQNSYLSADMNAKLNLLEASTQELNQKLDQYKNSCTDLTIENNGFKDKINELNRSKDKVDKELSIAKEEIEALKEENKSKMEILKNTNKNILSTRNEINMWKKCLDDKNTLIQDLRNELKNKDDEMSKLLIETKHKNKSSKDPENDEQAEVKYLNQVLQMKEKELKDLKEKGQEYYFQADEALESQRKEIEIFTKRCTSLQGEVKRLKEELKLSMKEREVILDEMKKLKNDEYKTYRDNEDAKKMLNQLREEKTKLLLELSKENEQGYGTRNRAQERMRQENLLMRTQIDKLNQELQIAQRQSESFINRYRESGEGNLRVEIDKQAEEIQNLNESLSKITAFVFSLPQVNISPDETSIVESTIKAIKSLSEQSVQKDIQNKFSKVPEEKQSSNPQFKSQLAQYYALVNKAPKSPGNYRYKSAFK</sequence>
<evidence type="ECO:0000259" key="13">
    <source>
        <dbReference type="PROSITE" id="PS50010"/>
    </source>
</evidence>
<keyword evidence="3" id="KW-0493">Microtubule</keyword>
<dbReference type="PANTHER" id="PTHR37739:SF8">
    <property type="entry name" value="KINESIN-LIKE PROTEIN KIN-12D"/>
    <property type="match status" value="1"/>
</dbReference>
<dbReference type="PANTHER" id="PTHR37739">
    <property type="entry name" value="KINESIN-LIKE PROTEIN KIN-12D"/>
    <property type="match status" value="1"/>
</dbReference>
<dbReference type="GO" id="GO:0005813">
    <property type="term" value="C:centrosome"/>
    <property type="evidence" value="ECO:0007669"/>
    <property type="project" value="UniProtKB-ARBA"/>
</dbReference>
<evidence type="ECO:0000256" key="5">
    <source>
        <dbReference type="ARBA" id="ARBA00022840"/>
    </source>
</evidence>
<dbReference type="GO" id="GO:0005829">
    <property type="term" value="C:cytosol"/>
    <property type="evidence" value="ECO:0007669"/>
    <property type="project" value="UniProtKB-ARBA"/>
</dbReference>
<evidence type="ECO:0000256" key="6">
    <source>
        <dbReference type="ARBA" id="ARBA00023054"/>
    </source>
</evidence>
<evidence type="ECO:0000313" key="15">
    <source>
        <dbReference type="EMBL" id="OMJ82947.1"/>
    </source>
</evidence>
<comment type="caution">
    <text evidence="15">The sequence shown here is derived from an EMBL/GenBank/DDBJ whole genome shotgun (WGS) entry which is preliminary data.</text>
</comment>
<feature type="coiled-coil region" evidence="11">
    <location>
        <begin position="424"/>
        <end position="451"/>
    </location>
</feature>
<dbReference type="EMBL" id="MPUH01000321">
    <property type="protein sequence ID" value="OMJ82947.1"/>
    <property type="molecule type" value="Genomic_DNA"/>
</dbReference>
<evidence type="ECO:0000256" key="11">
    <source>
        <dbReference type="SAM" id="Coils"/>
    </source>
</evidence>
<keyword evidence="16" id="KW-1185">Reference proteome</keyword>
<evidence type="ECO:0000256" key="12">
    <source>
        <dbReference type="SAM" id="MobiDB-lite"/>
    </source>
</evidence>
<dbReference type="PROSITE" id="PS50067">
    <property type="entry name" value="KINESIN_MOTOR_2"/>
    <property type="match status" value="1"/>
</dbReference>
<feature type="binding site" evidence="10">
    <location>
        <begin position="88"/>
        <end position="95"/>
    </location>
    <ligand>
        <name>ATP</name>
        <dbReference type="ChEBI" id="CHEBI:30616"/>
    </ligand>
</feature>
<feature type="domain" description="Kinesin motor" evidence="14">
    <location>
        <begin position="7"/>
        <end position="345"/>
    </location>
</feature>
<keyword evidence="8" id="KW-0206">Cytoskeleton</keyword>
<dbReference type="SUPFAM" id="SSF52540">
    <property type="entry name" value="P-loop containing nucleoside triphosphate hydrolases"/>
    <property type="match status" value="1"/>
</dbReference>
<dbReference type="GO" id="GO:0005819">
    <property type="term" value="C:spindle"/>
    <property type="evidence" value="ECO:0007669"/>
    <property type="project" value="UniProtKB-SubCell"/>
</dbReference>
<dbReference type="InterPro" id="IPR036961">
    <property type="entry name" value="Kinesin_motor_dom_sf"/>
</dbReference>
<dbReference type="InterPro" id="IPR027417">
    <property type="entry name" value="P-loop_NTPase"/>
</dbReference>
<dbReference type="PRINTS" id="PR00380">
    <property type="entry name" value="KINESINHEAVY"/>
</dbReference>
<evidence type="ECO:0000256" key="10">
    <source>
        <dbReference type="PROSITE-ProRule" id="PRU00283"/>
    </source>
</evidence>
<dbReference type="InterPro" id="IPR001752">
    <property type="entry name" value="Kinesin_motor_dom"/>
</dbReference>
<dbReference type="FunFam" id="3.40.850.10:FF:000034">
    <property type="entry name" value="Kinesin family member 15"/>
    <property type="match status" value="1"/>
</dbReference>
<dbReference type="OrthoDB" id="323603at2759"/>
<dbReference type="GO" id="GO:0008017">
    <property type="term" value="F:microtubule binding"/>
    <property type="evidence" value="ECO:0007669"/>
    <property type="project" value="InterPro"/>
</dbReference>
<dbReference type="PROSITE" id="PS00411">
    <property type="entry name" value="KINESIN_MOTOR_1"/>
    <property type="match status" value="1"/>
</dbReference>
<feature type="domain" description="DH" evidence="13">
    <location>
        <begin position="734"/>
        <end position="944"/>
    </location>
</feature>
<keyword evidence="6 11" id="KW-0175">Coiled coil</keyword>
<evidence type="ECO:0000256" key="8">
    <source>
        <dbReference type="ARBA" id="ARBA00023212"/>
    </source>
</evidence>
<dbReference type="GO" id="GO:0003777">
    <property type="term" value="F:microtubule motor activity"/>
    <property type="evidence" value="ECO:0007669"/>
    <property type="project" value="InterPro"/>
</dbReference>
<feature type="coiled-coil region" evidence="11">
    <location>
        <begin position="652"/>
        <end position="1384"/>
    </location>
</feature>
<keyword evidence="4 10" id="KW-0547">Nucleotide-binding</keyword>
<dbReference type="SMART" id="SM00129">
    <property type="entry name" value="KISc"/>
    <property type="match status" value="1"/>
</dbReference>
<evidence type="ECO:0000256" key="3">
    <source>
        <dbReference type="ARBA" id="ARBA00022701"/>
    </source>
</evidence>
<dbReference type="InterPro" id="IPR000219">
    <property type="entry name" value="DH_dom"/>
</dbReference>
<keyword evidence="7 10" id="KW-0505">Motor protein</keyword>